<dbReference type="EMBL" id="FNKP01000004">
    <property type="protein sequence ID" value="SDR55176.1"/>
    <property type="molecule type" value="Genomic_DNA"/>
</dbReference>
<dbReference type="AlphaFoldDB" id="A0A1H1JYZ0"/>
<keyword evidence="2" id="KW-1185">Reference proteome</keyword>
<dbReference type="Proteomes" id="UP000183487">
    <property type="component" value="Unassembled WGS sequence"/>
</dbReference>
<organism evidence="1 2">
    <name type="scientific">Paraburkholderia fungorum</name>
    <dbReference type="NCBI Taxonomy" id="134537"/>
    <lineage>
        <taxon>Bacteria</taxon>
        <taxon>Pseudomonadati</taxon>
        <taxon>Pseudomonadota</taxon>
        <taxon>Betaproteobacteria</taxon>
        <taxon>Burkholderiales</taxon>
        <taxon>Burkholderiaceae</taxon>
        <taxon>Paraburkholderia</taxon>
    </lineage>
</organism>
<accession>A0A1H1JYZ0</accession>
<evidence type="ECO:0000313" key="1">
    <source>
        <dbReference type="EMBL" id="SDR55176.1"/>
    </source>
</evidence>
<name>A0A1H1JYZ0_9BURK</name>
<gene>
    <name evidence="1" type="ORF">SAMN05443245_7618</name>
</gene>
<protein>
    <submittedName>
        <fullName evidence="1">Uncharacterized protein</fullName>
    </submittedName>
</protein>
<reference evidence="2" key="1">
    <citation type="submission" date="2016-10" db="EMBL/GenBank/DDBJ databases">
        <authorList>
            <person name="Varghese N."/>
            <person name="Submissions S."/>
        </authorList>
    </citation>
    <scope>NUCLEOTIDE SEQUENCE [LARGE SCALE GENOMIC DNA]</scope>
    <source>
        <strain evidence="2">GAS106B</strain>
    </source>
</reference>
<sequence>MQANGANPKLDDAKRAMLTALSTIDHKGSYISPLVSIIEGEKGRFDTAEEKAECLEAETAAVRKFFKAATLDSDYLKANESLASLVFTQHREGFGTQREIFFRQARGLLVEIAKKVERKRIQEQLITIATSVGLALNDPILVFSIACLHQNDCARDVLKPRDDSIFNALNDVHLVSRISAVMAVGLAHDSSLSFGFLTGDIGLREVLRFVQFGTPKISEDGTVFTELKYSADLYRGLGQDERELLKNRLELPAPFDSDNLEPAHTYESITAGTEAACHESMGIAAQLAAAGKMQEWAMQRAVASGLIISWQWLTKDSVSRATWKVDRQRLDAIVFPESSMSREAQTRHP</sequence>
<evidence type="ECO:0000313" key="2">
    <source>
        <dbReference type="Proteomes" id="UP000183487"/>
    </source>
</evidence>
<proteinExistence type="predicted"/>